<name>A0A1L2CVJ1_9CAUD</name>
<dbReference type="EMBL" id="KU574722">
    <property type="protein sequence ID" value="AMM44038.1"/>
    <property type="molecule type" value="Genomic_DNA"/>
</dbReference>
<gene>
    <name evidence="2" type="ORF">CBB_475</name>
</gene>
<accession>A0A1L2CVJ1</accession>
<organism evidence="2 3">
    <name type="scientific">Pectobacterium phage vB_PcaM_CBB</name>
    <dbReference type="NCBI Taxonomy" id="2772511"/>
    <lineage>
        <taxon>Viruses</taxon>
        <taxon>Duplodnaviria</taxon>
        <taxon>Heunggongvirae</taxon>
        <taxon>Uroviricota</taxon>
        <taxon>Caudoviricetes</taxon>
        <taxon>Mimasvirus</taxon>
        <taxon>Mimasvirus CBB</taxon>
    </lineage>
</organism>
<dbReference type="Proteomes" id="UP000223891">
    <property type="component" value="Segment"/>
</dbReference>
<keyword evidence="3" id="KW-1185">Reference proteome</keyword>
<protein>
    <submittedName>
        <fullName evidence="2">Uncharacterized protein</fullName>
    </submittedName>
</protein>
<reference evidence="3" key="1">
    <citation type="submission" date="2016-01" db="EMBL/GenBank/DDBJ databases">
        <title>Isolation and Characterization of Enterobacteria phage CBB.</title>
        <authorList>
            <person name="Buttimer C.T.H."/>
            <person name="Hendrix H."/>
            <person name="Alexandre H."/>
            <person name="O'Mahony J."/>
            <person name="Lavigne R."/>
            <person name="Coffey A."/>
        </authorList>
    </citation>
    <scope>NUCLEOTIDE SEQUENCE [LARGE SCALE GENOMIC DNA]</scope>
</reference>
<evidence type="ECO:0000256" key="1">
    <source>
        <dbReference type="SAM" id="MobiDB-lite"/>
    </source>
</evidence>
<proteinExistence type="predicted"/>
<feature type="region of interest" description="Disordered" evidence="1">
    <location>
        <begin position="47"/>
        <end position="82"/>
    </location>
</feature>
<evidence type="ECO:0000313" key="3">
    <source>
        <dbReference type="Proteomes" id="UP000223891"/>
    </source>
</evidence>
<sequence>MKKNKGLSDFIQRAMNTPDMIQRGKIHGTDSQMHHNLSRKEIMKLLDAGDKGTDTEITGSTSEERKSSLRSILDEQKKKKGT</sequence>
<feature type="compositionally biased region" description="Basic and acidic residues" evidence="1">
    <location>
        <begin position="62"/>
        <end position="82"/>
    </location>
</feature>
<evidence type="ECO:0000313" key="2">
    <source>
        <dbReference type="EMBL" id="AMM44038.1"/>
    </source>
</evidence>